<feature type="region of interest" description="Disordered" evidence="1">
    <location>
        <begin position="73"/>
        <end position="160"/>
    </location>
</feature>
<sequence>MKLLMKIRCSQGDESSVIADSSPRIINSGSTPNESIVNSNSTLSEGPTHINAARSIDSSDSGVGCSLLSTQSHNSLDDSHVESTHDVTRSPALNSWPIGKKGHQASTDASDLVGDTLFAPSAPSLPSTPIRPSAPPEPPETPRTSKGQDKTDSLTHPSLSKKVKEVRVGINLVRCASRLLKFLATVDQKPELYRGPVVKQALRRYEQVWLPLAASHKDGEFLLPPEDVHWVWLVHMLAPVQYKKNCQTVVGKLIDHRLVTTKALQRGREKCRKIWESQFPEEPWDVYESTAQVSKFTSKIEYNLEAAVDRQSAFFYQVSLPHHGRKGFLRHSERRYRQFLTLKKTYPDQFLVPCYDMDIMWHTHQVHPSIYQKDTLAWLGDILPHDDSVNDRSTGSRLTTSDNITRNLWTPSFGSTFRREGSMFRSDPPDRYIKPVPESVLDAARGSIFHLQIVKIAITGKAPDGALKIKIKHEVSKKKIAVIK</sequence>
<protein>
    <submittedName>
        <fullName evidence="2">Uncharacterized protein</fullName>
    </submittedName>
</protein>
<dbReference type="AlphaFoldDB" id="A0AAV2R1E3"/>
<name>A0AAV2R1E3_MEGNR</name>
<dbReference type="InterPro" id="IPR009836">
    <property type="entry name" value="GRDP-like"/>
</dbReference>
<gene>
    <name evidence="2" type="ORF">MNOR_LOCUS19686</name>
</gene>
<keyword evidence="3" id="KW-1185">Reference proteome</keyword>
<dbReference type="PANTHER" id="PTHR34365:SF7">
    <property type="entry name" value="GLYCINE-RICH DOMAIN-CONTAINING PROTEIN 1"/>
    <property type="match status" value="1"/>
</dbReference>
<feature type="region of interest" description="Disordered" evidence="1">
    <location>
        <begin position="13"/>
        <end position="45"/>
    </location>
</feature>
<accession>A0AAV2R1E3</accession>
<feature type="compositionally biased region" description="Polar residues" evidence="1">
    <location>
        <begin position="24"/>
        <end position="45"/>
    </location>
</feature>
<feature type="compositionally biased region" description="Basic and acidic residues" evidence="1">
    <location>
        <begin position="75"/>
        <end position="88"/>
    </location>
</feature>
<organism evidence="2 3">
    <name type="scientific">Meganyctiphanes norvegica</name>
    <name type="common">Northern krill</name>
    <name type="synonym">Thysanopoda norvegica</name>
    <dbReference type="NCBI Taxonomy" id="48144"/>
    <lineage>
        <taxon>Eukaryota</taxon>
        <taxon>Metazoa</taxon>
        <taxon>Ecdysozoa</taxon>
        <taxon>Arthropoda</taxon>
        <taxon>Crustacea</taxon>
        <taxon>Multicrustacea</taxon>
        <taxon>Malacostraca</taxon>
        <taxon>Eumalacostraca</taxon>
        <taxon>Eucarida</taxon>
        <taxon>Euphausiacea</taxon>
        <taxon>Euphausiidae</taxon>
        <taxon>Meganyctiphanes</taxon>
    </lineage>
</organism>
<dbReference type="PANTHER" id="PTHR34365">
    <property type="entry name" value="ENOLASE (DUF1399)"/>
    <property type="match status" value="1"/>
</dbReference>
<dbReference type="EMBL" id="CAXKWB010014756">
    <property type="protein sequence ID" value="CAL4111640.1"/>
    <property type="molecule type" value="Genomic_DNA"/>
</dbReference>
<evidence type="ECO:0000313" key="2">
    <source>
        <dbReference type="EMBL" id="CAL4111640.1"/>
    </source>
</evidence>
<reference evidence="2 3" key="1">
    <citation type="submission" date="2024-05" db="EMBL/GenBank/DDBJ databases">
        <authorList>
            <person name="Wallberg A."/>
        </authorList>
    </citation>
    <scope>NUCLEOTIDE SEQUENCE [LARGE SCALE GENOMIC DNA]</scope>
</reference>
<evidence type="ECO:0000313" key="3">
    <source>
        <dbReference type="Proteomes" id="UP001497623"/>
    </source>
</evidence>
<evidence type="ECO:0000256" key="1">
    <source>
        <dbReference type="SAM" id="MobiDB-lite"/>
    </source>
</evidence>
<comment type="caution">
    <text evidence="2">The sequence shown here is derived from an EMBL/GenBank/DDBJ whole genome shotgun (WGS) entry which is preliminary data.</text>
</comment>
<dbReference type="Pfam" id="PF07173">
    <property type="entry name" value="GRDP-like"/>
    <property type="match status" value="1"/>
</dbReference>
<feature type="compositionally biased region" description="Pro residues" evidence="1">
    <location>
        <begin position="132"/>
        <end position="141"/>
    </location>
</feature>
<dbReference type="Proteomes" id="UP001497623">
    <property type="component" value="Unassembled WGS sequence"/>
</dbReference>
<proteinExistence type="predicted"/>